<dbReference type="Pfam" id="PF00198">
    <property type="entry name" value="2-oxoacid_dh"/>
    <property type="match status" value="1"/>
</dbReference>
<dbReference type="InterPro" id="IPR050743">
    <property type="entry name" value="2-oxoacid_DH_E2_comp"/>
</dbReference>
<dbReference type="GO" id="GO:0016407">
    <property type="term" value="F:acetyltransferase activity"/>
    <property type="evidence" value="ECO:0007669"/>
    <property type="project" value="TreeGrafter"/>
</dbReference>
<dbReference type="Pfam" id="PF00364">
    <property type="entry name" value="Biotin_lipoyl"/>
    <property type="match status" value="1"/>
</dbReference>
<proteinExistence type="inferred from homology"/>
<dbReference type="eggNOG" id="COG0508">
    <property type="taxonomic scope" value="Bacteria"/>
</dbReference>
<comment type="subunit">
    <text evidence="3">Forms a 24-polypeptide structural core with octahedral symmetry.</text>
</comment>
<dbReference type="Gene3D" id="2.40.50.100">
    <property type="match status" value="1"/>
</dbReference>
<dbReference type="Proteomes" id="UP000000800">
    <property type="component" value="Chromosome"/>
</dbReference>
<dbReference type="PANTHER" id="PTHR43178:SF5">
    <property type="entry name" value="LIPOAMIDE ACYLTRANSFERASE COMPONENT OF BRANCHED-CHAIN ALPHA-KETO ACID DEHYDROGENASE COMPLEX, MITOCHONDRIAL"/>
    <property type="match status" value="1"/>
</dbReference>
<dbReference type="GO" id="GO:0005737">
    <property type="term" value="C:cytoplasm"/>
    <property type="evidence" value="ECO:0007669"/>
    <property type="project" value="TreeGrafter"/>
</dbReference>
<evidence type="ECO:0000313" key="10">
    <source>
        <dbReference type="EMBL" id="AAF73589.1"/>
    </source>
</evidence>
<dbReference type="SUPFAM" id="SSF51230">
    <property type="entry name" value="Single hybrid motif"/>
    <property type="match status" value="1"/>
</dbReference>
<dbReference type="CDD" id="cd06849">
    <property type="entry name" value="lipoyl_domain"/>
    <property type="match status" value="1"/>
</dbReference>
<evidence type="ECO:0000256" key="7">
    <source>
        <dbReference type="RuleBase" id="RU003423"/>
    </source>
</evidence>
<keyword evidence="6 7" id="KW-0012">Acyltransferase</keyword>
<keyword evidence="11" id="KW-1185">Reference proteome</keyword>
<dbReference type="InterPro" id="IPR000089">
    <property type="entry name" value="Biotin_lipoyl"/>
</dbReference>
<evidence type="ECO:0000256" key="4">
    <source>
        <dbReference type="ARBA" id="ARBA00022679"/>
    </source>
</evidence>
<dbReference type="InterPro" id="IPR003016">
    <property type="entry name" value="2-oxoA_DH_lipoyl-BS"/>
</dbReference>
<dbReference type="AlphaFoldDB" id="Q9PJZ6"/>
<dbReference type="EC" id="2.3.1.-" evidence="7"/>
<name>Q9PJZ6_CHLMU</name>
<evidence type="ECO:0000313" key="11">
    <source>
        <dbReference type="Proteomes" id="UP000000800"/>
    </source>
</evidence>
<dbReference type="InterPro" id="IPR023213">
    <property type="entry name" value="CAT-like_dom_sf"/>
</dbReference>
<feature type="domain" description="Lipoyl-binding" evidence="8">
    <location>
        <begin position="23"/>
        <end position="98"/>
    </location>
</feature>
<accession>Q9PJZ6</accession>
<dbReference type="InterPro" id="IPR011053">
    <property type="entry name" value="Single_hybrid_motif"/>
</dbReference>
<comment type="cofactor">
    <cofactor evidence="1 7">
        <name>(R)-lipoate</name>
        <dbReference type="ChEBI" id="CHEBI:83088"/>
    </cofactor>
</comment>
<protein>
    <recommendedName>
        <fullName evidence="7">Dihydrolipoamide acetyltransferase component of pyruvate dehydrogenase complex</fullName>
        <ecNumber evidence="7">2.3.1.-</ecNumber>
    </recommendedName>
</protein>
<dbReference type="PROSITE" id="PS50968">
    <property type="entry name" value="BIOTINYL_LIPOYL"/>
    <property type="match status" value="1"/>
</dbReference>
<evidence type="ECO:0000256" key="1">
    <source>
        <dbReference type="ARBA" id="ARBA00001938"/>
    </source>
</evidence>
<reference evidence="10 11" key="1">
    <citation type="journal article" date="2000" name="Nucleic Acids Res.">
        <title>Genome sequences of Chlamydia trachomatis MoPn and Chlamydia pneumoniae AR39.</title>
        <authorList>
            <person name="Read T.D."/>
            <person name="Brunham R.C."/>
            <person name="Shen C."/>
            <person name="Gill S.R."/>
            <person name="Heidelberg J.F."/>
            <person name="White O."/>
            <person name="Hickey E.K."/>
            <person name="Peterson J.D."/>
            <person name="Utterback T.R."/>
            <person name="Berry K.J."/>
            <person name="Bass S."/>
            <person name="Linher K.D."/>
            <person name="Weidman J.F."/>
            <person name="Khouri H.M."/>
            <person name="Craven B."/>
            <person name="Bowman C."/>
            <person name="Dodson R.J."/>
            <person name="Gwinn M.L."/>
            <person name="Nelson W.C."/>
            <person name="DeBoy R.T."/>
            <person name="Kolonay J.F."/>
            <person name="McClarty G."/>
            <person name="Salzberg S.L."/>
            <person name="Eisen J.A."/>
            <person name="Fraser C.M."/>
        </authorList>
    </citation>
    <scope>NUCLEOTIDE SEQUENCE [LARGE SCALE GENOMIC DNA]</scope>
    <source>
        <strain evidence="11">MoPn / Nigg</strain>
    </source>
</reference>
<gene>
    <name evidence="10" type="ordered locus">TC_0680</name>
</gene>
<feature type="domain" description="Peripheral subunit-binding (PSBD)" evidence="9">
    <location>
        <begin position="128"/>
        <end position="168"/>
    </location>
</feature>
<dbReference type="Gene3D" id="3.30.559.10">
    <property type="entry name" value="Chloramphenicol acetyltransferase-like domain"/>
    <property type="match status" value="1"/>
</dbReference>
<evidence type="ECO:0000256" key="3">
    <source>
        <dbReference type="ARBA" id="ARBA00011484"/>
    </source>
</evidence>
<sequence>MPSLHVELKNTKTFTSSEIRGFMFEFRFPKIGETASGGIVVRWLKQVGDSIQKDEPLIEVSTDKIATELSPSQAGVLEECLVQEGEEVSPGDVLARLREISPVDTSVPTSVEESPIKEESLVNRENQWLSPAVLGIVQREGLDLQELQKISGTGENSRITRKDVERYLSDKREARAPICSKEENRIPMSPLRRAIASSLRQSSEEVPHASLVVDVDVTDLMNLISLERERFAAAHGVKLTITSFIIQCLAKSLEQFPLLNGSLDGDTIVLKKAVNVGVAVNLNKEGVVVPVIHNCQDRGLVSIAKALADLSSRARASKLDASEAKGGSVTLTNFGMTGALIGMPIIRYPEVAILGIGTIQKRVVVREDDSLAIRKMMYVTLTFDHRVLDGIYGGEFLTALKNRLESVTMS</sequence>
<comment type="similarity">
    <text evidence="2 7">Belongs to the 2-oxoacid dehydrogenase family.</text>
</comment>
<evidence type="ECO:0000259" key="9">
    <source>
        <dbReference type="PROSITE" id="PS51826"/>
    </source>
</evidence>
<dbReference type="PANTHER" id="PTHR43178">
    <property type="entry name" value="DIHYDROLIPOAMIDE ACETYLTRANSFERASE COMPONENT OF PYRUVATE DEHYDROGENASE COMPLEX"/>
    <property type="match status" value="1"/>
</dbReference>
<organism evidence="10 11">
    <name type="scientific">Chlamydia muridarum (strain MoPn / Nigg)</name>
    <dbReference type="NCBI Taxonomy" id="243161"/>
    <lineage>
        <taxon>Bacteria</taxon>
        <taxon>Pseudomonadati</taxon>
        <taxon>Chlamydiota</taxon>
        <taxon>Chlamydiia</taxon>
        <taxon>Chlamydiales</taxon>
        <taxon>Chlamydiaceae</taxon>
        <taxon>Chlamydia/Chlamydophila group</taxon>
        <taxon>Chlamydia</taxon>
    </lineage>
</organism>
<dbReference type="PROSITE" id="PS00189">
    <property type="entry name" value="LIPOYL"/>
    <property type="match status" value="1"/>
</dbReference>
<dbReference type="PROSITE" id="PS51826">
    <property type="entry name" value="PSBD"/>
    <property type="match status" value="1"/>
</dbReference>
<dbReference type="SUPFAM" id="SSF52777">
    <property type="entry name" value="CoA-dependent acyltransferases"/>
    <property type="match status" value="1"/>
</dbReference>
<dbReference type="SUPFAM" id="SSF47005">
    <property type="entry name" value="Peripheral subunit-binding domain of 2-oxo acid dehydrogenase complex"/>
    <property type="match status" value="1"/>
</dbReference>
<evidence type="ECO:0000256" key="2">
    <source>
        <dbReference type="ARBA" id="ARBA00007317"/>
    </source>
</evidence>
<dbReference type="Gene3D" id="4.10.320.10">
    <property type="entry name" value="E3-binding domain"/>
    <property type="match status" value="1"/>
</dbReference>
<dbReference type="HOGENOM" id="CLU_016733_10_1_0"/>
<dbReference type="KEGG" id="cmu:TC_0680"/>
<dbReference type="InterPro" id="IPR036625">
    <property type="entry name" value="E3-bd_dom_sf"/>
</dbReference>
<evidence type="ECO:0000259" key="8">
    <source>
        <dbReference type="PROSITE" id="PS50968"/>
    </source>
</evidence>
<keyword evidence="5 7" id="KW-0450">Lipoyl</keyword>
<evidence type="ECO:0000256" key="6">
    <source>
        <dbReference type="ARBA" id="ARBA00023315"/>
    </source>
</evidence>
<dbReference type="Pfam" id="PF02817">
    <property type="entry name" value="E3_binding"/>
    <property type="match status" value="1"/>
</dbReference>
<dbReference type="EMBL" id="AE002160">
    <property type="protein sequence ID" value="AAF73589.1"/>
    <property type="molecule type" value="Genomic_DNA"/>
</dbReference>
<dbReference type="InterPro" id="IPR001078">
    <property type="entry name" value="2-oxoacid_DH_actylTfrase"/>
</dbReference>
<dbReference type="InterPro" id="IPR004167">
    <property type="entry name" value="PSBD"/>
</dbReference>
<evidence type="ECO:0000256" key="5">
    <source>
        <dbReference type="ARBA" id="ARBA00022823"/>
    </source>
</evidence>
<keyword evidence="4 7" id="KW-0808">Transferase</keyword>
<dbReference type="GO" id="GO:0031405">
    <property type="term" value="F:lipoic acid binding"/>
    <property type="evidence" value="ECO:0007669"/>
    <property type="project" value="TreeGrafter"/>
</dbReference>